<keyword evidence="4" id="KW-1000">Mitochondrion outer membrane</keyword>
<comment type="catalytic activity">
    <reaction evidence="11">
        <text>1'-[1,2-diacyl-sn-glycero-3-phospho],3'-[1-acyl-sn-glycero-3-phospho]-glycerol + a 1,2-diacyl-sn-glycero-3-phosphocholine = a cardiolipin + a 1-acyl-sn-glycero-3-phosphocholine</text>
        <dbReference type="Rhea" id="RHEA:33731"/>
        <dbReference type="ChEBI" id="CHEBI:57643"/>
        <dbReference type="ChEBI" id="CHEBI:58168"/>
        <dbReference type="ChEBI" id="CHEBI:62237"/>
        <dbReference type="ChEBI" id="CHEBI:64743"/>
    </reaction>
    <physiologicalReaction direction="left-to-right" evidence="11">
        <dbReference type="Rhea" id="RHEA:33732"/>
    </physiologicalReaction>
    <physiologicalReaction direction="right-to-left" evidence="11">
        <dbReference type="Rhea" id="RHEA:33733"/>
    </physiologicalReaction>
</comment>
<accession>A0A9W7XI49</accession>
<evidence type="ECO:0000313" key="15">
    <source>
        <dbReference type="EMBL" id="KAJ1642968.1"/>
    </source>
</evidence>
<keyword evidence="7" id="KW-0496">Mitochondrion</keyword>
<evidence type="ECO:0000256" key="8">
    <source>
        <dbReference type="ARBA" id="ARBA00023136"/>
    </source>
</evidence>
<feature type="domain" description="Phospholipid/glycerol acyltransferase" evidence="14">
    <location>
        <begin position="104"/>
        <end position="228"/>
    </location>
</feature>
<dbReference type="GO" id="GO:0005743">
    <property type="term" value="C:mitochondrial inner membrane"/>
    <property type="evidence" value="ECO:0007669"/>
    <property type="project" value="UniProtKB-SubCell"/>
</dbReference>
<evidence type="ECO:0000256" key="6">
    <source>
        <dbReference type="ARBA" id="ARBA00023098"/>
    </source>
</evidence>
<reference evidence="15" key="1">
    <citation type="submission" date="2022-07" db="EMBL/GenBank/DDBJ databases">
        <title>Phylogenomic reconstructions and comparative analyses of Kickxellomycotina fungi.</title>
        <authorList>
            <person name="Reynolds N.K."/>
            <person name="Stajich J.E."/>
            <person name="Barry K."/>
            <person name="Grigoriev I.V."/>
            <person name="Crous P."/>
            <person name="Smith M.E."/>
        </authorList>
    </citation>
    <scope>NUCLEOTIDE SEQUENCE</scope>
    <source>
        <strain evidence="15">NBRC 105413</strain>
    </source>
</reference>
<organism evidence="15 16">
    <name type="scientific">Coemansia asiatica</name>
    <dbReference type="NCBI Taxonomy" id="1052880"/>
    <lineage>
        <taxon>Eukaryota</taxon>
        <taxon>Fungi</taxon>
        <taxon>Fungi incertae sedis</taxon>
        <taxon>Zoopagomycota</taxon>
        <taxon>Kickxellomycotina</taxon>
        <taxon>Kickxellomycetes</taxon>
        <taxon>Kickxellales</taxon>
        <taxon>Kickxellaceae</taxon>
        <taxon>Coemansia</taxon>
    </lineage>
</organism>
<dbReference type="InterPro" id="IPR000872">
    <property type="entry name" value="Tafazzin"/>
</dbReference>
<comment type="similarity">
    <text evidence="2 12">Belongs to the taffazin family.</text>
</comment>
<evidence type="ECO:0000256" key="11">
    <source>
        <dbReference type="ARBA" id="ARBA00047906"/>
    </source>
</evidence>
<keyword evidence="8" id="KW-0472">Membrane</keyword>
<gene>
    <name evidence="15" type="primary">TAZ1</name>
    <name evidence="15" type="ORF">LPJ64_005212</name>
</gene>
<dbReference type="GO" id="GO:0047184">
    <property type="term" value="F:1-acylglycerophosphocholine O-acyltransferase activity"/>
    <property type="evidence" value="ECO:0007669"/>
    <property type="project" value="TreeGrafter"/>
</dbReference>
<comment type="caution">
    <text evidence="15">The sequence shown here is derived from an EMBL/GenBank/DDBJ whole genome shotgun (WGS) entry which is preliminary data.</text>
</comment>
<dbReference type="PANTHER" id="PTHR12497:SF0">
    <property type="entry name" value="TAFAZZIN"/>
    <property type="match status" value="1"/>
</dbReference>
<dbReference type="Proteomes" id="UP001145021">
    <property type="component" value="Unassembled WGS sequence"/>
</dbReference>
<protein>
    <recommendedName>
        <fullName evidence="12">Tafazzin family protein</fullName>
    </recommendedName>
</protein>
<dbReference type="AlphaFoldDB" id="A0A9W7XI49"/>
<proteinExistence type="inferred from homology"/>
<dbReference type="Pfam" id="PF01553">
    <property type="entry name" value="Acyltransferase"/>
    <property type="match status" value="1"/>
</dbReference>
<comment type="subcellular location">
    <subcellularLocation>
        <location evidence="1">Mitochondrion inner membrane</location>
        <topology evidence="1">Peripheral membrane protein</topology>
        <orientation evidence="1">Intermembrane side</orientation>
    </subcellularLocation>
    <subcellularLocation>
        <location evidence="10">Mitochondrion outer membrane</location>
        <topology evidence="10">Peripheral membrane protein</topology>
        <orientation evidence="10">Intermembrane side</orientation>
    </subcellularLocation>
</comment>
<evidence type="ECO:0000256" key="5">
    <source>
        <dbReference type="ARBA" id="ARBA00022792"/>
    </source>
</evidence>
<dbReference type="GO" id="GO:0005741">
    <property type="term" value="C:mitochondrial outer membrane"/>
    <property type="evidence" value="ECO:0007669"/>
    <property type="project" value="UniProtKB-SubCell"/>
</dbReference>
<dbReference type="EMBL" id="JANBOH010000312">
    <property type="protein sequence ID" value="KAJ1642968.1"/>
    <property type="molecule type" value="Genomic_DNA"/>
</dbReference>
<keyword evidence="9 15" id="KW-0012">Acyltransferase</keyword>
<keyword evidence="3" id="KW-0808">Transferase</keyword>
<feature type="region of interest" description="Disordered" evidence="13">
    <location>
        <begin position="1"/>
        <end position="20"/>
    </location>
</feature>
<evidence type="ECO:0000256" key="12">
    <source>
        <dbReference type="RuleBase" id="RU365062"/>
    </source>
</evidence>
<keyword evidence="16" id="KW-1185">Reference proteome</keyword>
<dbReference type="SUPFAM" id="SSF69593">
    <property type="entry name" value="Glycerol-3-phosphate (1)-acyltransferase"/>
    <property type="match status" value="1"/>
</dbReference>
<keyword evidence="5" id="KW-0999">Mitochondrion inner membrane</keyword>
<name>A0A9W7XI49_9FUNG</name>
<dbReference type="SMART" id="SM00563">
    <property type="entry name" value="PlsC"/>
    <property type="match status" value="1"/>
</dbReference>
<evidence type="ECO:0000256" key="4">
    <source>
        <dbReference type="ARBA" id="ARBA00022787"/>
    </source>
</evidence>
<keyword evidence="6" id="KW-0443">Lipid metabolism</keyword>
<evidence type="ECO:0000256" key="3">
    <source>
        <dbReference type="ARBA" id="ARBA00022679"/>
    </source>
</evidence>
<dbReference type="PANTHER" id="PTHR12497">
    <property type="entry name" value="TAZ PROTEIN TAFAZZIN"/>
    <property type="match status" value="1"/>
</dbReference>
<evidence type="ECO:0000256" key="10">
    <source>
        <dbReference type="ARBA" id="ARBA00024323"/>
    </source>
</evidence>
<evidence type="ECO:0000256" key="9">
    <source>
        <dbReference type="ARBA" id="ARBA00023315"/>
    </source>
</evidence>
<dbReference type="InterPro" id="IPR002123">
    <property type="entry name" value="Plipid/glycerol_acylTrfase"/>
</dbReference>
<evidence type="ECO:0000313" key="16">
    <source>
        <dbReference type="Proteomes" id="UP001145021"/>
    </source>
</evidence>
<dbReference type="PRINTS" id="PR00979">
    <property type="entry name" value="TAFAZZIN"/>
</dbReference>
<evidence type="ECO:0000259" key="14">
    <source>
        <dbReference type="SMART" id="SM00563"/>
    </source>
</evidence>
<evidence type="ECO:0000256" key="1">
    <source>
        <dbReference type="ARBA" id="ARBA00004137"/>
    </source>
</evidence>
<sequence length="321" mass="36811">MEPEDNETRELRHLSDSRQRRQGADELISLLPLETRHDRSYAYWASKQLEPLSAWWWKPLSSAVMGTVTTATSLLLHLGFRRVITDDLHKLTDIVEDPLRDRPVITIANHESAMDDPVMWGMLPARMRWRPSTMRWTLGARELLYRGPVSNAFFALGQTIPTVRGDGIYQLAVEIALQRLAENQWLHVFPEGRVNQTDRLLRLKWGVGRMVMESERTPVVIPMIIRGMREVLPMYQPIPLPRPNPFSSVFYMRVGDPIDFAEQLAQWRAAREKLATDDERDALDEAVRIAIVDRMWDSLDKLKSDSTRAAAAAGLLPKAPL</sequence>
<dbReference type="CDD" id="cd07989">
    <property type="entry name" value="LPLAT_AGPAT-like"/>
    <property type="match status" value="1"/>
</dbReference>
<evidence type="ECO:0000256" key="13">
    <source>
        <dbReference type="SAM" id="MobiDB-lite"/>
    </source>
</evidence>
<evidence type="ECO:0000256" key="2">
    <source>
        <dbReference type="ARBA" id="ARBA00010524"/>
    </source>
</evidence>
<dbReference type="GO" id="GO:0007007">
    <property type="term" value="P:inner mitochondrial membrane organization"/>
    <property type="evidence" value="ECO:0007669"/>
    <property type="project" value="TreeGrafter"/>
</dbReference>
<dbReference type="GO" id="GO:0035965">
    <property type="term" value="P:cardiolipin acyl-chain remodeling"/>
    <property type="evidence" value="ECO:0007669"/>
    <property type="project" value="TreeGrafter"/>
</dbReference>
<evidence type="ECO:0000256" key="7">
    <source>
        <dbReference type="ARBA" id="ARBA00023128"/>
    </source>
</evidence>